<sequence>MPSGLIAGHGTAAADRRSPIMYLQVLLFAVVGQLSSASSDGLPTTVTEDSGVCSGTPLSSFSTHHSPFFRVLDGLPPNLDFTVFAVRQHGATSVDPPLQKRAGCIDTSGHGTAAADRRSPIMYLQVLLFAVVGQLSSPSSDGLPTTVTEDSGVCSGTPLSSFSTHHSPFFRVSDGLPPNLDFTVFAAWQRFSSSTSPTTWGQCGLHNLHNITKSSGHDTGWRKMFTPLLTFQVGYLTHSKQYYTNNYFLVTVSCPYDLKLRNWLCTCYNVFTLQLLSQLILLLSGDVELNPGPTKAQIEPLSDAIKKIEQTVLTIREDINQLKAVQTNHETVLSALTNRISALETVQIEPSSGAVPDDAAKIKHEIETLKAANTDASNRLRRNNLLFLGIEDSVKETWEESELNVINFCSAQLDITLEPRAIERAHRIGKFAPDKNRPIMIKLAHFKTKEKILSCGIKLKDTTFAVREDFAAATRLARSKLLKFIRPQKCAFKLRVDKLIVGNKSFFYDAKTDKVTELRNSPVITFENSASSEATSVGRT</sequence>
<organism evidence="2 3">
    <name type="scientific">Rhipicephalus microplus</name>
    <name type="common">Cattle tick</name>
    <name type="synonym">Boophilus microplus</name>
    <dbReference type="NCBI Taxonomy" id="6941"/>
    <lineage>
        <taxon>Eukaryota</taxon>
        <taxon>Metazoa</taxon>
        <taxon>Ecdysozoa</taxon>
        <taxon>Arthropoda</taxon>
        <taxon>Chelicerata</taxon>
        <taxon>Arachnida</taxon>
        <taxon>Acari</taxon>
        <taxon>Parasitiformes</taxon>
        <taxon>Ixodida</taxon>
        <taxon>Ixodoidea</taxon>
        <taxon>Ixodidae</taxon>
        <taxon>Rhipicephalinae</taxon>
        <taxon>Rhipicephalus</taxon>
        <taxon>Boophilus</taxon>
    </lineage>
</organism>
<feature type="chain" id="PRO_5039889769" description="Tick transposon" evidence="1">
    <location>
        <begin position="38"/>
        <end position="540"/>
    </location>
</feature>
<evidence type="ECO:0008006" key="4">
    <source>
        <dbReference type="Google" id="ProtNLM"/>
    </source>
</evidence>
<dbReference type="Gene3D" id="3.30.70.1820">
    <property type="entry name" value="L1 transposable element, RRM domain"/>
    <property type="match status" value="1"/>
</dbReference>
<dbReference type="Proteomes" id="UP000821866">
    <property type="component" value="Chromosome 1"/>
</dbReference>
<name>A0A9J6EYS1_RHIMP</name>
<dbReference type="PANTHER" id="PTHR11505">
    <property type="entry name" value="L1 TRANSPOSABLE ELEMENT-RELATED"/>
    <property type="match status" value="1"/>
</dbReference>
<dbReference type="EMBL" id="JABSTU010000001">
    <property type="protein sequence ID" value="KAH8039341.1"/>
    <property type="molecule type" value="Genomic_DNA"/>
</dbReference>
<proteinExistence type="predicted"/>
<evidence type="ECO:0000256" key="1">
    <source>
        <dbReference type="SAM" id="SignalP"/>
    </source>
</evidence>
<evidence type="ECO:0000313" key="2">
    <source>
        <dbReference type="EMBL" id="KAH8039341.1"/>
    </source>
</evidence>
<feature type="signal peptide" evidence="1">
    <location>
        <begin position="1"/>
        <end position="37"/>
    </location>
</feature>
<dbReference type="InterPro" id="IPR004244">
    <property type="entry name" value="Transposase_22"/>
</dbReference>
<dbReference type="AlphaFoldDB" id="A0A9J6EYS1"/>
<reference evidence="2" key="2">
    <citation type="submission" date="2021-09" db="EMBL/GenBank/DDBJ databases">
        <authorList>
            <person name="Jia N."/>
            <person name="Wang J."/>
            <person name="Shi W."/>
            <person name="Du L."/>
            <person name="Sun Y."/>
            <person name="Zhan W."/>
            <person name="Jiang J."/>
            <person name="Wang Q."/>
            <person name="Zhang B."/>
            <person name="Ji P."/>
            <person name="Sakyi L.B."/>
            <person name="Cui X."/>
            <person name="Yuan T."/>
            <person name="Jiang B."/>
            <person name="Yang W."/>
            <person name="Lam T.T.-Y."/>
            <person name="Chang Q."/>
            <person name="Ding S."/>
            <person name="Wang X."/>
            <person name="Zhu J."/>
            <person name="Ruan X."/>
            <person name="Zhao L."/>
            <person name="Wei J."/>
            <person name="Que T."/>
            <person name="Du C."/>
            <person name="Cheng J."/>
            <person name="Dai P."/>
            <person name="Han X."/>
            <person name="Huang E."/>
            <person name="Gao Y."/>
            <person name="Liu J."/>
            <person name="Shao H."/>
            <person name="Ye R."/>
            <person name="Li L."/>
            <person name="Wei W."/>
            <person name="Wang X."/>
            <person name="Wang C."/>
            <person name="Huo Q."/>
            <person name="Li W."/>
            <person name="Guo W."/>
            <person name="Chen H."/>
            <person name="Chen S."/>
            <person name="Zhou L."/>
            <person name="Zhou L."/>
            <person name="Ni X."/>
            <person name="Tian J."/>
            <person name="Zhou Y."/>
            <person name="Sheng Y."/>
            <person name="Liu T."/>
            <person name="Pan Y."/>
            <person name="Xia L."/>
            <person name="Li J."/>
            <person name="Zhao F."/>
            <person name="Cao W."/>
        </authorList>
    </citation>
    <scope>NUCLEOTIDE SEQUENCE</scope>
    <source>
        <strain evidence="2">Rmic-2018</strain>
        <tissue evidence="2">Larvae</tissue>
    </source>
</reference>
<keyword evidence="1" id="KW-0732">Signal</keyword>
<keyword evidence="3" id="KW-1185">Reference proteome</keyword>
<evidence type="ECO:0000313" key="3">
    <source>
        <dbReference type="Proteomes" id="UP000821866"/>
    </source>
</evidence>
<gene>
    <name evidence="2" type="ORF">HPB51_005671</name>
</gene>
<protein>
    <recommendedName>
        <fullName evidence="4">Tick transposon</fullName>
    </recommendedName>
</protein>
<dbReference type="VEuPathDB" id="VectorBase:LOC119167766"/>
<accession>A0A9J6EYS1</accession>
<reference evidence="2" key="1">
    <citation type="journal article" date="2020" name="Cell">
        <title>Large-Scale Comparative Analyses of Tick Genomes Elucidate Their Genetic Diversity and Vector Capacities.</title>
        <authorList>
            <consortium name="Tick Genome and Microbiome Consortium (TIGMIC)"/>
            <person name="Jia N."/>
            <person name="Wang J."/>
            <person name="Shi W."/>
            <person name="Du L."/>
            <person name="Sun Y."/>
            <person name="Zhan W."/>
            <person name="Jiang J.F."/>
            <person name="Wang Q."/>
            <person name="Zhang B."/>
            <person name="Ji P."/>
            <person name="Bell-Sakyi L."/>
            <person name="Cui X.M."/>
            <person name="Yuan T.T."/>
            <person name="Jiang B.G."/>
            <person name="Yang W.F."/>
            <person name="Lam T.T."/>
            <person name="Chang Q.C."/>
            <person name="Ding S.J."/>
            <person name="Wang X.J."/>
            <person name="Zhu J.G."/>
            <person name="Ruan X.D."/>
            <person name="Zhao L."/>
            <person name="Wei J.T."/>
            <person name="Ye R.Z."/>
            <person name="Que T.C."/>
            <person name="Du C.H."/>
            <person name="Zhou Y.H."/>
            <person name="Cheng J.X."/>
            <person name="Dai P.F."/>
            <person name="Guo W.B."/>
            <person name="Han X.H."/>
            <person name="Huang E.J."/>
            <person name="Li L.F."/>
            <person name="Wei W."/>
            <person name="Gao Y.C."/>
            <person name="Liu J.Z."/>
            <person name="Shao H.Z."/>
            <person name="Wang X."/>
            <person name="Wang C.C."/>
            <person name="Yang T.C."/>
            <person name="Huo Q.B."/>
            <person name="Li W."/>
            <person name="Chen H.Y."/>
            <person name="Chen S.E."/>
            <person name="Zhou L.G."/>
            <person name="Ni X.B."/>
            <person name="Tian J.H."/>
            <person name="Sheng Y."/>
            <person name="Liu T."/>
            <person name="Pan Y.S."/>
            <person name="Xia L.Y."/>
            <person name="Li J."/>
            <person name="Zhao F."/>
            <person name="Cao W.C."/>
        </authorList>
    </citation>
    <scope>NUCLEOTIDE SEQUENCE</scope>
    <source>
        <strain evidence="2">Rmic-2018</strain>
    </source>
</reference>
<comment type="caution">
    <text evidence="2">The sequence shown here is derived from an EMBL/GenBank/DDBJ whole genome shotgun (WGS) entry which is preliminary data.</text>
</comment>